<evidence type="ECO:0000313" key="3">
    <source>
        <dbReference type="Proteomes" id="UP000217265"/>
    </source>
</evidence>
<evidence type="ECO:0000313" key="2">
    <source>
        <dbReference type="EMBL" id="ATC62667.1"/>
    </source>
</evidence>
<gene>
    <name evidence="2" type="ORF">CMV30_01055</name>
</gene>
<dbReference type="OrthoDB" id="187253at2"/>
<sequence>MPAVFNALPGIEVPVGSITKSLAKMWSDTASKGGPAPEAESGKATQVNFVMHLGFETTEADAREQFQTAVRFSKRYPCRVVVLCPLPLENKTTEMRAKIYGECHLGKSKGDTRCCEFVMLSYPQAARAFLENQVSVCLSTDLPLYYWAHRFSSSGRLNDYQFLLGRSKRVMFDTALVEAAAATFPWPKPEAVRDLVYARLLPIRQTIGQFLSGYSAETLSKGLKSVSVGYGAELGAEGRVLLAWTKERLLACGAGKDVVFASAALDCKPRSFEMHFEYADKKSFVWRGDLTQGSAQFEAELGSGKVTLPAAVSLLSAEAALSEAMFF</sequence>
<protein>
    <submittedName>
        <fullName evidence="2">Glucose-6-phosphate dehydrogenase</fullName>
    </submittedName>
</protein>
<feature type="domain" description="Glucose-6-phosphate dehydrogenase assembly protein OpcA N-terminal" evidence="1">
    <location>
        <begin position="72"/>
        <end position="176"/>
    </location>
</feature>
<dbReference type="InterPro" id="IPR046801">
    <property type="entry name" value="OpcA_G6PD_N"/>
</dbReference>
<dbReference type="Pfam" id="PF10128">
    <property type="entry name" value="OpcA_G6PD_assem"/>
    <property type="match status" value="1"/>
</dbReference>
<accession>A0A290Q2Z5</accession>
<dbReference type="KEGG" id="vbh:CMV30_01055"/>
<dbReference type="InterPro" id="IPR004555">
    <property type="entry name" value="G6PDH_assembly_OpcA"/>
</dbReference>
<dbReference type="PANTHER" id="PTHR38658:SF1">
    <property type="entry name" value="OXPP CYCLE PROTEIN OPCA-RELATED"/>
    <property type="match status" value="1"/>
</dbReference>
<evidence type="ECO:0000259" key="1">
    <source>
        <dbReference type="Pfam" id="PF10128"/>
    </source>
</evidence>
<dbReference type="PANTHER" id="PTHR38658">
    <property type="entry name" value="OXPP CYCLE PROTEIN OPCA-RELATED"/>
    <property type="match status" value="1"/>
</dbReference>
<dbReference type="EMBL" id="CP023344">
    <property type="protein sequence ID" value="ATC62667.1"/>
    <property type="molecule type" value="Genomic_DNA"/>
</dbReference>
<keyword evidence="3" id="KW-1185">Reference proteome</keyword>
<dbReference type="RefSeq" id="WP_096054302.1">
    <property type="nucleotide sequence ID" value="NZ_CP023344.1"/>
</dbReference>
<dbReference type="Proteomes" id="UP000217265">
    <property type="component" value="Chromosome"/>
</dbReference>
<name>A0A290Q2Z5_9BACT</name>
<reference evidence="2 3" key="1">
    <citation type="submission" date="2017-09" db="EMBL/GenBank/DDBJ databases">
        <title>Complete genome sequence of Verrucomicrobial strain HZ-65, isolated from freshwater.</title>
        <authorList>
            <person name="Choi A."/>
        </authorList>
    </citation>
    <scope>NUCLEOTIDE SEQUENCE [LARGE SCALE GENOMIC DNA]</scope>
    <source>
        <strain evidence="2 3">HZ-65</strain>
    </source>
</reference>
<organism evidence="2 3">
    <name type="scientific">Nibricoccus aquaticus</name>
    <dbReference type="NCBI Taxonomy" id="2576891"/>
    <lineage>
        <taxon>Bacteria</taxon>
        <taxon>Pseudomonadati</taxon>
        <taxon>Verrucomicrobiota</taxon>
        <taxon>Opitutia</taxon>
        <taxon>Opitutales</taxon>
        <taxon>Opitutaceae</taxon>
        <taxon>Nibricoccus</taxon>
    </lineage>
</organism>
<dbReference type="AlphaFoldDB" id="A0A290Q2Z5"/>
<proteinExistence type="predicted"/>